<evidence type="ECO:0000259" key="4">
    <source>
        <dbReference type="PROSITE" id="PS51898"/>
    </source>
</evidence>
<comment type="similarity">
    <text evidence="1">Belongs to the 'phage' integrase family.</text>
</comment>
<dbReference type="PANTHER" id="PTHR30349">
    <property type="entry name" value="PHAGE INTEGRASE-RELATED"/>
    <property type="match status" value="1"/>
</dbReference>
<keyword evidence="3" id="KW-0233">DNA recombination</keyword>
<gene>
    <name evidence="5" type="ORF">ABS766_10080</name>
</gene>
<reference evidence="5 6" key="1">
    <citation type="submission" date="2024-06" db="EMBL/GenBank/DDBJ databases">
        <authorList>
            <person name="Kaempfer P."/>
            <person name="Viver T."/>
        </authorList>
    </citation>
    <scope>NUCLEOTIDE SEQUENCE [LARGE SCALE GENOMIC DNA]</scope>
    <source>
        <strain evidence="5 6">ST-119</strain>
    </source>
</reference>
<dbReference type="Gene3D" id="1.10.443.10">
    <property type="entry name" value="Intergrase catalytic core"/>
    <property type="match status" value="1"/>
</dbReference>
<dbReference type="InterPro" id="IPR013762">
    <property type="entry name" value="Integrase-like_cat_sf"/>
</dbReference>
<evidence type="ECO:0000256" key="3">
    <source>
        <dbReference type="ARBA" id="ARBA00023172"/>
    </source>
</evidence>
<dbReference type="InterPro" id="IPR011010">
    <property type="entry name" value="DNA_brk_join_enz"/>
</dbReference>
<keyword evidence="2" id="KW-0238">DNA-binding</keyword>
<dbReference type="RefSeq" id="WP_408085021.1">
    <property type="nucleotide sequence ID" value="NZ_JBELPZ010000009.1"/>
</dbReference>
<comment type="caution">
    <text evidence="5">The sequence shown here is derived from an EMBL/GenBank/DDBJ whole genome shotgun (WGS) entry which is preliminary data.</text>
</comment>
<sequence length="397" mass="47013">MKDLLNGCSYSDIWVSPTNWKTTKKLTGNWYIQCQFYDPLFSKKYPEGFPFRKKLNRIKNLEARRAAVALLLNEIPKLFEEKGYNPITKVFMARKIDNQTLISPETEFIEALKYALTKVVVSEYTMRDLKVIVNNIEKAVKSMQLDLPLKNVNRLLIKQVLERLPMTPYKYNKYLTHLSILYNELVELEALEYNYIRDIRKRKTVKKIREVLTPEERKKVFVHLKANYTSFWVFMIIYFHSGGRITELLNLKVRDINLTRQYYRTVIKKGSHYREVDRPIKDIALEFWSGLIKDAEPDMYVFAENLEPGHRDKPIRIEQITRRWRTHVKQQLDITADFSSLKHSNLTETVDELSAQLAAKLAGHTTTTMVNRHYDVNKEAREMEILKRMKNHFIPAD</sequence>
<dbReference type="InterPro" id="IPR002104">
    <property type="entry name" value="Integrase_catalytic"/>
</dbReference>
<evidence type="ECO:0000256" key="1">
    <source>
        <dbReference type="ARBA" id="ARBA00008857"/>
    </source>
</evidence>
<evidence type="ECO:0000313" key="5">
    <source>
        <dbReference type="EMBL" id="MFL9844764.1"/>
    </source>
</evidence>
<accession>A0ABW8YWV6</accession>
<dbReference type="InterPro" id="IPR050090">
    <property type="entry name" value="Tyrosine_recombinase_XerCD"/>
</dbReference>
<dbReference type="Pfam" id="PF00589">
    <property type="entry name" value="Phage_integrase"/>
    <property type="match status" value="1"/>
</dbReference>
<proteinExistence type="inferred from homology"/>
<dbReference type="PANTHER" id="PTHR30349:SF41">
    <property type="entry name" value="INTEGRASE_RECOMBINASE PROTEIN MJ0367-RELATED"/>
    <property type="match status" value="1"/>
</dbReference>
<dbReference type="PROSITE" id="PS51898">
    <property type="entry name" value="TYR_RECOMBINASE"/>
    <property type="match status" value="1"/>
</dbReference>
<dbReference type="Proteomes" id="UP001629156">
    <property type="component" value="Unassembled WGS sequence"/>
</dbReference>
<name>A0ABW8YWV6_9FLAO</name>
<dbReference type="EMBL" id="JBELPZ010000009">
    <property type="protein sequence ID" value="MFL9844764.1"/>
    <property type="molecule type" value="Genomic_DNA"/>
</dbReference>
<feature type="domain" description="Tyr recombinase" evidence="4">
    <location>
        <begin position="207"/>
        <end position="387"/>
    </location>
</feature>
<dbReference type="SUPFAM" id="SSF56349">
    <property type="entry name" value="DNA breaking-rejoining enzymes"/>
    <property type="match status" value="1"/>
</dbReference>
<keyword evidence="6" id="KW-1185">Reference proteome</keyword>
<evidence type="ECO:0000256" key="2">
    <source>
        <dbReference type="ARBA" id="ARBA00023125"/>
    </source>
</evidence>
<organism evidence="5 6">
    <name type="scientific">Flavobacterium rhizosphaerae</name>
    <dbReference type="NCBI Taxonomy" id="3163298"/>
    <lineage>
        <taxon>Bacteria</taxon>
        <taxon>Pseudomonadati</taxon>
        <taxon>Bacteroidota</taxon>
        <taxon>Flavobacteriia</taxon>
        <taxon>Flavobacteriales</taxon>
        <taxon>Flavobacteriaceae</taxon>
        <taxon>Flavobacterium</taxon>
    </lineage>
</organism>
<evidence type="ECO:0000313" key="6">
    <source>
        <dbReference type="Proteomes" id="UP001629156"/>
    </source>
</evidence>
<protein>
    <submittedName>
        <fullName evidence="5">Tyrosine-type recombinase/integrase</fullName>
    </submittedName>
</protein>